<dbReference type="HOGENOM" id="CLU_067914_0_0_1"/>
<organism evidence="2 3">
    <name type="scientific">Drosophila mojavensis</name>
    <name type="common">Fruit fly</name>
    <dbReference type="NCBI Taxonomy" id="7230"/>
    <lineage>
        <taxon>Eukaryota</taxon>
        <taxon>Metazoa</taxon>
        <taxon>Ecdysozoa</taxon>
        <taxon>Arthropoda</taxon>
        <taxon>Hexapoda</taxon>
        <taxon>Insecta</taxon>
        <taxon>Pterygota</taxon>
        <taxon>Neoptera</taxon>
        <taxon>Endopterygota</taxon>
        <taxon>Diptera</taxon>
        <taxon>Brachycera</taxon>
        <taxon>Muscomorpha</taxon>
        <taxon>Ephydroidea</taxon>
        <taxon>Drosophilidae</taxon>
        <taxon>Drosophila</taxon>
    </lineage>
</organism>
<dbReference type="OMA" id="DKDADEC"/>
<reference evidence="2 3" key="1">
    <citation type="journal article" date="2007" name="Nature">
        <title>Evolution of genes and genomes on the Drosophila phylogeny.</title>
        <authorList>
            <consortium name="Drosophila 12 Genomes Consortium"/>
            <person name="Clark A.G."/>
            <person name="Eisen M.B."/>
            <person name="Smith D.R."/>
            <person name="Bergman C.M."/>
            <person name="Oliver B."/>
            <person name="Markow T.A."/>
            <person name="Kaufman T.C."/>
            <person name="Kellis M."/>
            <person name="Gelbart W."/>
            <person name="Iyer V.N."/>
            <person name="Pollard D.A."/>
            <person name="Sackton T.B."/>
            <person name="Larracuente A.M."/>
            <person name="Singh N.D."/>
            <person name="Abad J.P."/>
            <person name="Abt D.N."/>
            <person name="Adryan B."/>
            <person name="Aguade M."/>
            <person name="Akashi H."/>
            <person name="Anderson W.W."/>
            <person name="Aquadro C.F."/>
            <person name="Ardell D.H."/>
            <person name="Arguello R."/>
            <person name="Artieri C.G."/>
            <person name="Barbash D.A."/>
            <person name="Barker D."/>
            <person name="Barsanti P."/>
            <person name="Batterham P."/>
            <person name="Batzoglou S."/>
            <person name="Begun D."/>
            <person name="Bhutkar A."/>
            <person name="Blanco E."/>
            <person name="Bosak S.A."/>
            <person name="Bradley R.K."/>
            <person name="Brand A.D."/>
            <person name="Brent M.R."/>
            <person name="Brooks A.N."/>
            <person name="Brown R.H."/>
            <person name="Butlin R.K."/>
            <person name="Caggese C."/>
            <person name="Calvi B.R."/>
            <person name="Bernardo de Carvalho A."/>
            <person name="Caspi A."/>
            <person name="Castrezana S."/>
            <person name="Celniker S.E."/>
            <person name="Chang J.L."/>
            <person name="Chapple C."/>
            <person name="Chatterji S."/>
            <person name="Chinwalla A."/>
            <person name="Civetta A."/>
            <person name="Clifton S.W."/>
            <person name="Comeron J.M."/>
            <person name="Costello J.C."/>
            <person name="Coyne J.A."/>
            <person name="Daub J."/>
            <person name="David R.G."/>
            <person name="Delcher A.L."/>
            <person name="Delehaunty K."/>
            <person name="Do C.B."/>
            <person name="Ebling H."/>
            <person name="Edwards K."/>
            <person name="Eickbush T."/>
            <person name="Evans J.D."/>
            <person name="Filipski A."/>
            <person name="Findeiss S."/>
            <person name="Freyhult E."/>
            <person name="Fulton L."/>
            <person name="Fulton R."/>
            <person name="Garcia A.C."/>
            <person name="Gardiner A."/>
            <person name="Garfield D.A."/>
            <person name="Garvin B.E."/>
            <person name="Gibson G."/>
            <person name="Gilbert D."/>
            <person name="Gnerre S."/>
            <person name="Godfrey J."/>
            <person name="Good R."/>
            <person name="Gotea V."/>
            <person name="Gravely B."/>
            <person name="Greenberg A.J."/>
            <person name="Griffiths-Jones S."/>
            <person name="Gross S."/>
            <person name="Guigo R."/>
            <person name="Gustafson E.A."/>
            <person name="Haerty W."/>
            <person name="Hahn M.W."/>
            <person name="Halligan D.L."/>
            <person name="Halpern A.L."/>
            <person name="Halter G.M."/>
            <person name="Han M.V."/>
            <person name="Heger A."/>
            <person name="Hillier L."/>
            <person name="Hinrichs A.S."/>
            <person name="Holmes I."/>
            <person name="Hoskins R.A."/>
            <person name="Hubisz M.J."/>
            <person name="Hultmark D."/>
            <person name="Huntley M.A."/>
            <person name="Jaffe D.B."/>
            <person name="Jagadeeshan S."/>
            <person name="Jeck W.R."/>
            <person name="Johnson J."/>
            <person name="Jones C.D."/>
            <person name="Jordan W.C."/>
            <person name="Karpen G.H."/>
            <person name="Kataoka E."/>
            <person name="Keightley P.D."/>
            <person name="Kheradpour P."/>
            <person name="Kirkness E.F."/>
            <person name="Koerich L.B."/>
            <person name="Kristiansen K."/>
            <person name="Kudrna D."/>
            <person name="Kulathinal R.J."/>
            <person name="Kumar S."/>
            <person name="Kwok R."/>
            <person name="Lander E."/>
            <person name="Langley C.H."/>
            <person name="Lapoint R."/>
            <person name="Lazzaro B.P."/>
            <person name="Lee S.J."/>
            <person name="Levesque L."/>
            <person name="Li R."/>
            <person name="Lin C.F."/>
            <person name="Lin M.F."/>
            <person name="Lindblad-Toh K."/>
            <person name="Llopart A."/>
            <person name="Long M."/>
            <person name="Low L."/>
            <person name="Lozovsky E."/>
            <person name="Lu J."/>
            <person name="Luo M."/>
            <person name="Machado C.A."/>
            <person name="Makalowski W."/>
            <person name="Marzo M."/>
            <person name="Matsuda M."/>
            <person name="Matzkin L."/>
            <person name="McAllister B."/>
            <person name="McBride C.S."/>
            <person name="McKernan B."/>
            <person name="McKernan K."/>
            <person name="Mendez-Lago M."/>
            <person name="Minx P."/>
            <person name="Mollenhauer M.U."/>
            <person name="Montooth K."/>
            <person name="Mount S.M."/>
            <person name="Mu X."/>
            <person name="Myers E."/>
            <person name="Negre B."/>
            <person name="Newfeld S."/>
            <person name="Nielsen R."/>
            <person name="Noor M.A."/>
            <person name="O'Grady P."/>
            <person name="Pachter L."/>
            <person name="Papaceit M."/>
            <person name="Parisi M.J."/>
            <person name="Parisi M."/>
            <person name="Parts L."/>
            <person name="Pedersen J.S."/>
            <person name="Pesole G."/>
            <person name="Phillippy A.M."/>
            <person name="Ponting C.P."/>
            <person name="Pop M."/>
            <person name="Porcelli D."/>
            <person name="Powell J.R."/>
            <person name="Prohaska S."/>
            <person name="Pruitt K."/>
            <person name="Puig M."/>
            <person name="Quesneville H."/>
            <person name="Ram K.R."/>
            <person name="Rand D."/>
            <person name="Rasmussen M.D."/>
            <person name="Reed L.K."/>
            <person name="Reenan R."/>
            <person name="Reily A."/>
            <person name="Remington K.A."/>
            <person name="Rieger T.T."/>
            <person name="Ritchie M.G."/>
            <person name="Robin C."/>
            <person name="Rogers Y.H."/>
            <person name="Rohde C."/>
            <person name="Rozas J."/>
            <person name="Rubenfield M.J."/>
            <person name="Ruiz A."/>
            <person name="Russo S."/>
            <person name="Salzberg S.L."/>
            <person name="Sanchez-Gracia A."/>
            <person name="Saranga D.J."/>
            <person name="Sato H."/>
            <person name="Schaeffer S.W."/>
            <person name="Schatz M.C."/>
            <person name="Schlenke T."/>
            <person name="Schwartz R."/>
            <person name="Segarra C."/>
            <person name="Singh R.S."/>
            <person name="Sirot L."/>
            <person name="Sirota M."/>
            <person name="Sisneros N.B."/>
            <person name="Smith C.D."/>
            <person name="Smith T.F."/>
            <person name="Spieth J."/>
            <person name="Stage D.E."/>
            <person name="Stark A."/>
            <person name="Stephan W."/>
            <person name="Strausberg R.L."/>
            <person name="Strempel S."/>
            <person name="Sturgill D."/>
            <person name="Sutton G."/>
            <person name="Sutton G.G."/>
            <person name="Tao W."/>
            <person name="Teichmann S."/>
            <person name="Tobari Y.N."/>
            <person name="Tomimura Y."/>
            <person name="Tsolas J.M."/>
            <person name="Valente V.L."/>
            <person name="Venter E."/>
            <person name="Venter J.C."/>
            <person name="Vicario S."/>
            <person name="Vieira F.G."/>
            <person name="Vilella A.J."/>
            <person name="Villasante A."/>
            <person name="Walenz B."/>
            <person name="Wang J."/>
            <person name="Wasserman M."/>
            <person name="Watts T."/>
            <person name="Wilson D."/>
            <person name="Wilson R.K."/>
            <person name="Wing R.A."/>
            <person name="Wolfner M.F."/>
            <person name="Wong A."/>
            <person name="Wong G.K."/>
            <person name="Wu C.I."/>
            <person name="Wu G."/>
            <person name="Yamamoto D."/>
            <person name="Yang H.P."/>
            <person name="Yang S.P."/>
            <person name="Yorke J.A."/>
            <person name="Yoshida K."/>
            <person name="Zdobnov E."/>
            <person name="Zhang P."/>
            <person name="Zhang Y."/>
            <person name="Zimin A.V."/>
            <person name="Baldwin J."/>
            <person name="Abdouelleil A."/>
            <person name="Abdulkadir J."/>
            <person name="Abebe A."/>
            <person name="Abera B."/>
            <person name="Abreu J."/>
            <person name="Acer S.C."/>
            <person name="Aftuck L."/>
            <person name="Alexander A."/>
            <person name="An P."/>
            <person name="Anderson E."/>
            <person name="Anderson S."/>
            <person name="Arachi H."/>
            <person name="Azer M."/>
            <person name="Bachantsang P."/>
            <person name="Barry A."/>
            <person name="Bayul T."/>
            <person name="Berlin A."/>
            <person name="Bessette D."/>
            <person name="Bloom T."/>
            <person name="Blye J."/>
            <person name="Boguslavskiy L."/>
            <person name="Bonnet C."/>
            <person name="Boukhgalter B."/>
            <person name="Bourzgui I."/>
            <person name="Brown A."/>
            <person name="Cahill P."/>
            <person name="Channer S."/>
            <person name="Cheshatsang Y."/>
            <person name="Chuda L."/>
            <person name="Citroen M."/>
            <person name="Collymore A."/>
            <person name="Cooke P."/>
            <person name="Costello M."/>
            <person name="D'Aco K."/>
            <person name="Daza R."/>
            <person name="De Haan G."/>
            <person name="DeGray S."/>
            <person name="DeMaso C."/>
            <person name="Dhargay N."/>
            <person name="Dooley K."/>
            <person name="Dooley E."/>
            <person name="Doricent M."/>
            <person name="Dorje P."/>
            <person name="Dorjee K."/>
            <person name="Dupes A."/>
            <person name="Elong R."/>
            <person name="Falk J."/>
            <person name="Farina A."/>
            <person name="Faro S."/>
            <person name="Ferguson D."/>
            <person name="Fisher S."/>
            <person name="Foley C.D."/>
            <person name="Franke A."/>
            <person name="Friedrich D."/>
            <person name="Gadbois L."/>
            <person name="Gearin G."/>
            <person name="Gearin C.R."/>
            <person name="Giannoukos G."/>
            <person name="Goode T."/>
            <person name="Graham J."/>
            <person name="Grandbois E."/>
            <person name="Grewal S."/>
            <person name="Gyaltsen K."/>
            <person name="Hafez N."/>
            <person name="Hagos B."/>
            <person name="Hall J."/>
            <person name="Henson C."/>
            <person name="Hollinger A."/>
            <person name="Honan T."/>
            <person name="Huard M.D."/>
            <person name="Hughes L."/>
            <person name="Hurhula B."/>
            <person name="Husby M.E."/>
            <person name="Kamat A."/>
            <person name="Kanga B."/>
            <person name="Kashin S."/>
            <person name="Khazanovich D."/>
            <person name="Kisner P."/>
            <person name="Lance K."/>
            <person name="Lara M."/>
            <person name="Lee W."/>
            <person name="Lennon N."/>
            <person name="Letendre F."/>
            <person name="LeVine R."/>
            <person name="Lipovsky A."/>
            <person name="Liu X."/>
            <person name="Liu J."/>
            <person name="Liu S."/>
            <person name="Lokyitsang T."/>
            <person name="Lokyitsang Y."/>
            <person name="Lubonja R."/>
            <person name="Lui A."/>
            <person name="MacDonald P."/>
            <person name="Magnisalis V."/>
            <person name="Maru K."/>
            <person name="Matthews C."/>
            <person name="McCusker W."/>
            <person name="McDonough S."/>
            <person name="Mehta T."/>
            <person name="Meldrim J."/>
            <person name="Meneus L."/>
            <person name="Mihai O."/>
            <person name="Mihalev A."/>
            <person name="Mihova T."/>
            <person name="Mittelman R."/>
            <person name="Mlenga V."/>
            <person name="Montmayeur A."/>
            <person name="Mulrain L."/>
            <person name="Navidi A."/>
            <person name="Naylor J."/>
            <person name="Negash T."/>
            <person name="Nguyen T."/>
            <person name="Nguyen N."/>
            <person name="Nicol R."/>
            <person name="Norbu C."/>
            <person name="Norbu N."/>
            <person name="Novod N."/>
            <person name="O'Neill B."/>
            <person name="Osman S."/>
            <person name="Markiewicz E."/>
            <person name="Oyono O.L."/>
            <person name="Patti C."/>
            <person name="Phunkhang P."/>
            <person name="Pierre F."/>
            <person name="Priest M."/>
            <person name="Raghuraman S."/>
            <person name="Rege F."/>
            <person name="Reyes R."/>
            <person name="Rise C."/>
            <person name="Rogov P."/>
            <person name="Ross K."/>
            <person name="Ryan E."/>
            <person name="Settipalli S."/>
            <person name="Shea T."/>
            <person name="Sherpa N."/>
            <person name="Shi L."/>
            <person name="Shih D."/>
            <person name="Sparrow T."/>
            <person name="Spaulding J."/>
            <person name="Stalker J."/>
            <person name="Stange-Thomann N."/>
            <person name="Stavropoulos S."/>
            <person name="Stone C."/>
            <person name="Strader C."/>
            <person name="Tesfaye S."/>
            <person name="Thomson T."/>
            <person name="Thoulutsang Y."/>
            <person name="Thoulutsang D."/>
            <person name="Topham K."/>
            <person name="Topping I."/>
            <person name="Tsamla T."/>
            <person name="Vassiliev H."/>
            <person name="Vo A."/>
            <person name="Wangchuk T."/>
            <person name="Wangdi T."/>
            <person name="Weiand M."/>
            <person name="Wilkinson J."/>
            <person name="Wilson A."/>
            <person name="Yadav S."/>
            <person name="Young G."/>
            <person name="Yu Q."/>
            <person name="Zembek L."/>
            <person name="Zhong D."/>
            <person name="Zimmer A."/>
            <person name="Zwirko Z."/>
            <person name="Jaffe D.B."/>
            <person name="Alvarez P."/>
            <person name="Brockman W."/>
            <person name="Butler J."/>
            <person name="Chin C."/>
            <person name="Gnerre S."/>
            <person name="Grabherr M."/>
            <person name="Kleber M."/>
            <person name="Mauceli E."/>
            <person name="MacCallum I."/>
        </authorList>
    </citation>
    <scope>NUCLEOTIDE SEQUENCE [LARGE SCALE GENOMIC DNA]</scope>
    <source>
        <strain evidence="3">Tucson 15081-1352.22</strain>
    </source>
</reference>
<dbReference type="PhylomeDB" id="B4K9X1"/>
<name>B4K9X1_DROMO</name>
<evidence type="ECO:0000313" key="2">
    <source>
        <dbReference type="EMBL" id="EDW15619.1"/>
    </source>
</evidence>
<protein>
    <submittedName>
        <fullName evidence="2">Uncharacterized protein</fullName>
    </submittedName>
</protein>
<dbReference type="SMART" id="SM00718">
    <property type="entry name" value="DM4_12"/>
    <property type="match status" value="1"/>
</dbReference>
<dbReference type="Proteomes" id="UP000009192">
    <property type="component" value="Unassembled WGS sequence"/>
</dbReference>
<gene>
    <name evidence="2" type="primary">Dmoj\GI10077</name>
    <name evidence="2" type="ORF">Dmoj_GI10077</name>
</gene>
<evidence type="ECO:0000313" key="3">
    <source>
        <dbReference type="Proteomes" id="UP000009192"/>
    </source>
</evidence>
<evidence type="ECO:0000256" key="1">
    <source>
        <dbReference type="SAM" id="SignalP"/>
    </source>
</evidence>
<dbReference type="eggNOG" id="ENOG502T972">
    <property type="taxonomic scope" value="Eukaryota"/>
</dbReference>
<dbReference type="KEGG" id="dmo:Dmoj_GI10077"/>
<dbReference type="PANTHER" id="PTHR21253">
    <property type="entry name" value="F-BOX ONLY PROTEIN 11-RELATED"/>
    <property type="match status" value="1"/>
</dbReference>
<feature type="signal peptide" evidence="1">
    <location>
        <begin position="1"/>
        <end position="18"/>
    </location>
</feature>
<dbReference type="AlphaFoldDB" id="B4K9X1"/>
<dbReference type="InterPro" id="IPR006631">
    <property type="entry name" value="DM4_12"/>
</dbReference>
<accession>B4K9X1</accession>
<sequence length="314" mass="36541">MLFTQLFVLLLLINWSHGESRTRQTRLRSTYDRVFSRRKRAVIFPPGSFLKFTCNFGTGLVSAYPQGVTFALEEAVYFPLASKTDDLLPQRLRSKKPITAHPLTSNRKTYDYISGTDWRYKAQAFRSRPQPSRTHRIDLDSYTNPHNWQHWAKYGSRQAQKWQSSAATLSNNRKWAKWTTPAPKWTAAWTSRWSRPTPRAIAESPHFHGHRDRRQLFDHFSGLSARFGFDVKSCILRTICDSKRLLLPPGYSMLQDMLRLVFTMPRIDGLDDDYSRIMRKDADACARELKTKCNMSLLIWLLSGRMDKINAVSD</sequence>
<dbReference type="OrthoDB" id="8180611at2759"/>
<dbReference type="EMBL" id="CH933806">
    <property type="protein sequence ID" value="EDW15619.1"/>
    <property type="molecule type" value="Genomic_DNA"/>
</dbReference>
<keyword evidence="1" id="KW-0732">Signal</keyword>
<dbReference type="PANTHER" id="PTHR21253:SF0">
    <property type="entry name" value="F-BOX ONLY PROTEIN 11-RELATED"/>
    <property type="match status" value="1"/>
</dbReference>
<proteinExistence type="predicted"/>
<feature type="chain" id="PRO_5002810305" evidence="1">
    <location>
        <begin position="19"/>
        <end position="314"/>
    </location>
</feature>
<keyword evidence="3" id="KW-1185">Reference proteome</keyword>
<dbReference type="InParanoid" id="B4K9X1"/>
<dbReference type="Pfam" id="PF07841">
    <property type="entry name" value="DM4_12"/>
    <property type="match status" value="1"/>
</dbReference>